<evidence type="ECO:0000259" key="1">
    <source>
        <dbReference type="Pfam" id="PF24864"/>
    </source>
</evidence>
<dbReference type="PANTHER" id="PTHR42085:SF1">
    <property type="entry name" value="F-BOX DOMAIN-CONTAINING PROTEIN"/>
    <property type="match status" value="1"/>
</dbReference>
<protein>
    <submittedName>
        <fullName evidence="2">Uu.00g022770.m01.CDS01</fullName>
    </submittedName>
</protein>
<feature type="domain" description="DUF7730" evidence="1">
    <location>
        <begin position="5"/>
        <end position="110"/>
    </location>
</feature>
<proteinExistence type="predicted"/>
<organism evidence="2 3">
    <name type="scientific">Anthostomella pinea</name>
    <dbReference type="NCBI Taxonomy" id="933095"/>
    <lineage>
        <taxon>Eukaryota</taxon>
        <taxon>Fungi</taxon>
        <taxon>Dikarya</taxon>
        <taxon>Ascomycota</taxon>
        <taxon>Pezizomycotina</taxon>
        <taxon>Sordariomycetes</taxon>
        <taxon>Xylariomycetidae</taxon>
        <taxon>Xylariales</taxon>
        <taxon>Xylariaceae</taxon>
        <taxon>Anthostomella</taxon>
    </lineage>
</organism>
<keyword evidence="3" id="KW-1185">Reference proteome</keyword>
<comment type="caution">
    <text evidence="2">The sequence shown here is derived from an EMBL/GenBank/DDBJ whole genome shotgun (WGS) entry which is preliminary data.</text>
</comment>
<dbReference type="AlphaFoldDB" id="A0AAI8W153"/>
<accession>A0AAI8W153</accession>
<dbReference type="EMBL" id="CAUWAG010000020">
    <property type="protein sequence ID" value="CAJ2514158.1"/>
    <property type="molecule type" value="Genomic_DNA"/>
</dbReference>
<name>A0AAI8W153_9PEZI</name>
<dbReference type="InterPro" id="IPR056632">
    <property type="entry name" value="DUF7730"/>
</dbReference>
<dbReference type="Proteomes" id="UP001295740">
    <property type="component" value="Unassembled WGS sequence"/>
</dbReference>
<reference evidence="2" key="1">
    <citation type="submission" date="2023-10" db="EMBL/GenBank/DDBJ databases">
        <authorList>
            <person name="Hackl T."/>
        </authorList>
    </citation>
    <scope>NUCLEOTIDE SEQUENCE</scope>
</reference>
<gene>
    <name evidence="2" type="ORF">KHLLAP_LOCUS14626</name>
</gene>
<dbReference type="InterPro" id="IPR038883">
    <property type="entry name" value="AN11006-like"/>
</dbReference>
<dbReference type="Pfam" id="PF24864">
    <property type="entry name" value="DUF7730"/>
    <property type="match status" value="1"/>
</dbReference>
<evidence type="ECO:0000313" key="3">
    <source>
        <dbReference type="Proteomes" id="UP001295740"/>
    </source>
</evidence>
<sequence>MAQPNNSSMLSRIPPELRNMIYSLVLRRDEPIMIRPWGSRCDIPARMKGKMMKLDATSLANDGDAIYQKFRQIDLRRETPRARGHCALLRTCRAANEEASPILFRANRLVIDDPFFGRDWALDQGPRRIMLLREISLWIRASRYGHPDWLDLLMELEQASWENHRLRVKLMIEMPVIKEHGDEISS</sequence>
<evidence type="ECO:0000313" key="2">
    <source>
        <dbReference type="EMBL" id="CAJ2514158.1"/>
    </source>
</evidence>
<dbReference type="PANTHER" id="PTHR42085">
    <property type="entry name" value="F-BOX DOMAIN-CONTAINING PROTEIN"/>
    <property type="match status" value="1"/>
</dbReference>